<evidence type="ECO:0000313" key="2">
    <source>
        <dbReference type="EMBL" id="KAF5339268.1"/>
    </source>
</evidence>
<accession>A0A8H5FK25</accession>
<comment type="caution">
    <text evidence="2">The sequence shown here is derived from an EMBL/GenBank/DDBJ whole genome shotgun (WGS) entry which is preliminary data.</text>
</comment>
<reference evidence="2 3" key="1">
    <citation type="journal article" date="2020" name="ISME J.">
        <title>Uncovering the hidden diversity of litter-decomposition mechanisms in mushroom-forming fungi.</title>
        <authorList>
            <person name="Floudas D."/>
            <person name="Bentzer J."/>
            <person name="Ahren D."/>
            <person name="Johansson T."/>
            <person name="Persson P."/>
            <person name="Tunlid A."/>
        </authorList>
    </citation>
    <scope>NUCLEOTIDE SEQUENCE [LARGE SCALE GENOMIC DNA]</scope>
    <source>
        <strain evidence="2 3">CBS 291.85</strain>
    </source>
</reference>
<dbReference type="OrthoDB" id="435402at2759"/>
<proteinExistence type="predicted"/>
<organism evidence="2 3">
    <name type="scientific">Tetrapyrgos nigripes</name>
    <dbReference type="NCBI Taxonomy" id="182062"/>
    <lineage>
        <taxon>Eukaryota</taxon>
        <taxon>Fungi</taxon>
        <taxon>Dikarya</taxon>
        <taxon>Basidiomycota</taxon>
        <taxon>Agaricomycotina</taxon>
        <taxon>Agaricomycetes</taxon>
        <taxon>Agaricomycetidae</taxon>
        <taxon>Agaricales</taxon>
        <taxon>Marasmiineae</taxon>
        <taxon>Marasmiaceae</taxon>
        <taxon>Tetrapyrgos</taxon>
    </lineage>
</organism>
<dbReference type="EMBL" id="JAACJM010000186">
    <property type="protein sequence ID" value="KAF5339268.1"/>
    <property type="molecule type" value="Genomic_DNA"/>
</dbReference>
<feature type="region of interest" description="Disordered" evidence="1">
    <location>
        <begin position="396"/>
        <end position="432"/>
    </location>
</feature>
<protein>
    <submittedName>
        <fullName evidence="2">Uncharacterized protein</fullName>
    </submittedName>
</protein>
<keyword evidence="3" id="KW-1185">Reference proteome</keyword>
<dbReference type="AlphaFoldDB" id="A0A8H5FK25"/>
<evidence type="ECO:0000256" key="1">
    <source>
        <dbReference type="SAM" id="MobiDB-lite"/>
    </source>
</evidence>
<gene>
    <name evidence="2" type="ORF">D9758_013322</name>
</gene>
<sequence>MSPPTQPKNQHAYTSRFPPFPALPKGVTLVSYTDFKECGIRVRSVDGKEVDGIGIPTVKLSKKHDTDECKSDARPKKSPVAPVAVQPEQVRKVWYGTWEETEDTRRVCYDGTENPLDRIRSATRDFIKGRSWPHQDTGIRALFDQIQQYIGSSTINTPAAASQKVTKAENDDEDNSDDESFVDSLSNADDKLLEFLNDPGRSVQVFLSTYMRKRGLHHSLQKVTIFPRLWRFYINFFLRNRVLPNPEKEASLLRALEYVELAAEELPRTLEIARCVPDSLCKAFVTCFGVLDWSPDSGYRTTSDSDEDKTETQLLVDAMTGNVNENDSEDGWATAKDNLWGDWDNNNVDIGNIAQTVWDIQDEWKPEPDTLLKYLGPTLLPLTHTSGVMEWSARRIESITPPSPRSLSDSSSALAKDEDERQGPTSDGVADNEAVKVELELQRRFSKVVLSPWIGWDDPNSGEPEVALPCIHELSRGKVIVKEGEVVFEGRNPEDLVSVDSEEGFEEEFGAGLVLKPHDPLKDDITILLEPASAEKFKVGMGIAGRWVQMARRGDLDVQAKAQVETQVSNVGKDKASLPSQERFWFMATTSVILPSYHVV</sequence>
<feature type="region of interest" description="Disordered" evidence="1">
    <location>
        <begin position="159"/>
        <end position="181"/>
    </location>
</feature>
<evidence type="ECO:0000313" key="3">
    <source>
        <dbReference type="Proteomes" id="UP000559256"/>
    </source>
</evidence>
<name>A0A8H5FK25_9AGAR</name>
<feature type="compositionally biased region" description="Acidic residues" evidence="1">
    <location>
        <begin position="170"/>
        <end position="181"/>
    </location>
</feature>
<dbReference type="Proteomes" id="UP000559256">
    <property type="component" value="Unassembled WGS sequence"/>
</dbReference>